<accession>A0A2R6RVF7</accession>
<name>A0A2R6RVF7_9APHY</name>
<dbReference type="EMBL" id="MLYV02000170">
    <property type="protein sequence ID" value="PSS33990.1"/>
    <property type="molecule type" value="Genomic_DNA"/>
</dbReference>
<protein>
    <submittedName>
        <fullName evidence="1">Uncharacterized protein</fullName>
    </submittedName>
</protein>
<dbReference type="Proteomes" id="UP000186601">
    <property type="component" value="Unassembled WGS sequence"/>
</dbReference>
<organism evidence="1 2">
    <name type="scientific">Hermanssonia centrifuga</name>
    <dbReference type="NCBI Taxonomy" id="98765"/>
    <lineage>
        <taxon>Eukaryota</taxon>
        <taxon>Fungi</taxon>
        <taxon>Dikarya</taxon>
        <taxon>Basidiomycota</taxon>
        <taxon>Agaricomycotina</taxon>
        <taxon>Agaricomycetes</taxon>
        <taxon>Polyporales</taxon>
        <taxon>Meruliaceae</taxon>
        <taxon>Hermanssonia</taxon>
    </lineage>
</organism>
<sequence>MLGWSKAGKGHTLNKATSTRFRTRLDRATALIKATQKTYNRARNALLILGEQVDTPRMLDSDLNSNDLMGYLKLGKVARLEWFESRANAERFKEEKEILEEELKRCKRTFSFFANLWSHLIIPNPTTEQENGRNAYVLKTVANYILLRDGVIVPDSADTIK</sequence>
<dbReference type="AlphaFoldDB" id="A0A2R6RVF7"/>
<evidence type="ECO:0000313" key="2">
    <source>
        <dbReference type="Proteomes" id="UP000186601"/>
    </source>
</evidence>
<comment type="caution">
    <text evidence="1">The sequence shown here is derived from an EMBL/GenBank/DDBJ whole genome shotgun (WGS) entry which is preliminary data.</text>
</comment>
<keyword evidence="2" id="KW-1185">Reference proteome</keyword>
<proteinExistence type="predicted"/>
<reference evidence="1 2" key="1">
    <citation type="submission" date="2018-02" db="EMBL/GenBank/DDBJ databases">
        <title>Genome sequence of the basidiomycete white-rot fungus Phlebia centrifuga.</title>
        <authorList>
            <person name="Granchi Z."/>
            <person name="Peng M."/>
            <person name="de Vries R.P."/>
            <person name="Hilden K."/>
            <person name="Makela M.R."/>
            <person name="Grigoriev I."/>
            <person name="Riley R."/>
        </authorList>
    </citation>
    <scope>NUCLEOTIDE SEQUENCE [LARGE SCALE GENOMIC DNA]</scope>
    <source>
        <strain evidence="1 2">FBCC195</strain>
    </source>
</reference>
<gene>
    <name evidence="1" type="ORF">PHLCEN_2v1965</name>
</gene>
<evidence type="ECO:0000313" key="1">
    <source>
        <dbReference type="EMBL" id="PSS33990.1"/>
    </source>
</evidence>